<dbReference type="InterPro" id="IPR016176">
    <property type="entry name" value="Cbl-dep_enz_cat"/>
</dbReference>
<dbReference type="Pfam" id="PF01642">
    <property type="entry name" value="MM_CoA_mutase"/>
    <property type="match status" value="1"/>
</dbReference>
<keyword evidence="2" id="KW-0413">Isomerase</keyword>
<organism evidence="2 3">
    <name type="scientific">Escherichia coli</name>
    <dbReference type="NCBI Taxonomy" id="562"/>
    <lineage>
        <taxon>Bacteria</taxon>
        <taxon>Pseudomonadati</taxon>
        <taxon>Pseudomonadota</taxon>
        <taxon>Gammaproteobacteria</taxon>
        <taxon>Enterobacterales</taxon>
        <taxon>Enterobacteriaceae</taxon>
        <taxon>Escherichia</taxon>
    </lineage>
</organism>
<dbReference type="GO" id="GO:0005737">
    <property type="term" value="C:cytoplasm"/>
    <property type="evidence" value="ECO:0007669"/>
    <property type="project" value="TreeGrafter"/>
</dbReference>
<dbReference type="GO" id="GO:0004494">
    <property type="term" value="F:methylmalonyl-CoA mutase activity"/>
    <property type="evidence" value="ECO:0007669"/>
    <property type="project" value="UniProtKB-EC"/>
</dbReference>
<evidence type="ECO:0000259" key="1">
    <source>
        <dbReference type="Pfam" id="PF01642"/>
    </source>
</evidence>
<dbReference type="EC" id="5.4.99.2" evidence="2"/>
<evidence type="ECO:0000313" key="3">
    <source>
        <dbReference type="Proteomes" id="UP000255543"/>
    </source>
</evidence>
<dbReference type="EMBL" id="UGEB01000001">
    <property type="protein sequence ID" value="STL07154.1"/>
    <property type="molecule type" value="Genomic_DNA"/>
</dbReference>
<dbReference type="GO" id="GO:0019678">
    <property type="term" value="P:propionate metabolic process, methylmalonyl pathway"/>
    <property type="evidence" value="ECO:0007669"/>
    <property type="project" value="TreeGrafter"/>
</dbReference>
<reference evidence="2 3" key="1">
    <citation type="submission" date="2018-06" db="EMBL/GenBank/DDBJ databases">
        <authorList>
            <consortium name="Pathogen Informatics"/>
            <person name="Doyle S."/>
        </authorList>
    </citation>
    <scope>NUCLEOTIDE SEQUENCE [LARGE SCALE GENOMIC DNA]</scope>
    <source>
        <strain evidence="2 3">NCTC8179</strain>
    </source>
</reference>
<dbReference type="InterPro" id="IPR006099">
    <property type="entry name" value="MeMalonylCoA_mutase_a/b_cat"/>
</dbReference>
<dbReference type="PANTHER" id="PTHR48101:SF4">
    <property type="entry name" value="METHYLMALONYL-COA MUTASE, MITOCHONDRIAL"/>
    <property type="match status" value="1"/>
</dbReference>
<dbReference type="SUPFAM" id="SSF51703">
    <property type="entry name" value="Cobalamin (vitamin B12)-dependent enzymes"/>
    <property type="match status" value="1"/>
</dbReference>
<protein>
    <submittedName>
        <fullName evidence="2">Methylmalonyl-CoA mutase</fullName>
        <ecNumber evidence="2">5.4.99.2</ecNumber>
    </submittedName>
</protein>
<gene>
    <name evidence="2" type="primary">scpA</name>
    <name evidence="2" type="ORF">NCTC8179_06471</name>
</gene>
<name>A0A377AG94_ECOLX</name>
<dbReference type="PANTHER" id="PTHR48101">
    <property type="entry name" value="METHYLMALONYL-COA MUTASE, MITOCHONDRIAL-RELATED"/>
    <property type="match status" value="1"/>
</dbReference>
<dbReference type="Gene3D" id="3.20.20.240">
    <property type="entry name" value="Methylmalonyl-CoA mutase"/>
    <property type="match status" value="1"/>
</dbReference>
<proteinExistence type="predicted"/>
<feature type="domain" description="Methylmalonyl-CoA mutase alpha/beta chain catalytic" evidence="1">
    <location>
        <begin position="28"/>
        <end position="109"/>
    </location>
</feature>
<dbReference type="AlphaFoldDB" id="A0A377AG94"/>
<evidence type="ECO:0000313" key="2">
    <source>
        <dbReference type="EMBL" id="STL07154.1"/>
    </source>
</evidence>
<dbReference type="Proteomes" id="UP000255543">
    <property type="component" value="Unassembled WGS sequence"/>
</dbReference>
<accession>A0A377AG94</accession>
<dbReference type="GO" id="GO:0031419">
    <property type="term" value="F:cobalamin binding"/>
    <property type="evidence" value="ECO:0007669"/>
    <property type="project" value="InterPro"/>
</dbReference>
<sequence length="137" mass="15256">MSNVQEWQQLANKELSRREKTVDSLVQQTAEGIAIKPLYTEADLDNLEVTGTLPGLPPYVRGPRATMYTAQPWTIRQYAGFSTAKESNAFIAVTWPPGKKVFPLRLTLPPTVATTPITRAWRATSAKRASLSTPWKI</sequence>